<protein>
    <submittedName>
        <fullName evidence="2">Uncharacterized protein</fullName>
    </submittedName>
</protein>
<sequence>MERQAKKEAAGDDGNSRYALEDADGGKKESRGRGTKRDEMPGKCVANRRTETPFNVAGNPVFANAIGSRRSLPGAIYCHARNSCKRSCSSKTLHESEAVDRKLVFDKKGYKVRITRDKNVILFGREVNIGEESSRFVSVGTPLAMHFRGLQRTPDVIDLSQIGIRNHLARRPCLRLVFVYDLCDCVTRIVTGGIYRSRVTAALTKIGGKKETREGLELMKFRVHHVNFVDVRRPSEDNFKVHYSWCTSDPAGSLECAIMHEDVSIRQLLCKFFKNPFPPCSDNCDDIRMCICRNVYGFTTFLRNVNSAHICLRLYRSYVRPRLKFNAIKPREMSAVEGISVAPFQTPTLHSYGVYSAETFTVLQLSLRCDVRRQCNGLRVRDIHGGA</sequence>
<accession>A0A195BDP8</accession>
<evidence type="ECO:0000313" key="3">
    <source>
        <dbReference type="Proteomes" id="UP000078540"/>
    </source>
</evidence>
<dbReference type="Proteomes" id="UP000078540">
    <property type="component" value="Unassembled WGS sequence"/>
</dbReference>
<proteinExistence type="predicted"/>
<reference evidence="2 3" key="1">
    <citation type="submission" date="2015-09" db="EMBL/GenBank/DDBJ databases">
        <title>Atta colombica WGS genome.</title>
        <authorList>
            <person name="Nygaard S."/>
            <person name="Hu H."/>
            <person name="Boomsma J."/>
            <person name="Zhang G."/>
        </authorList>
    </citation>
    <scope>NUCLEOTIDE SEQUENCE [LARGE SCALE GENOMIC DNA]</scope>
    <source>
        <strain evidence="2">Treedump-2</strain>
        <tissue evidence="2">Whole body</tissue>
    </source>
</reference>
<keyword evidence="3" id="KW-1185">Reference proteome</keyword>
<feature type="compositionally biased region" description="Basic and acidic residues" evidence="1">
    <location>
        <begin position="1"/>
        <end position="10"/>
    </location>
</feature>
<evidence type="ECO:0000313" key="2">
    <source>
        <dbReference type="EMBL" id="KYM82332.1"/>
    </source>
</evidence>
<evidence type="ECO:0000256" key="1">
    <source>
        <dbReference type="SAM" id="MobiDB-lite"/>
    </source>
</evidence>
<dbReference type="AlphaFoldDB" id="A0A195BDP8"/>
<gene>
    <name evidence="2" type="ORF">ALC53_07120</name>
</gene>
<feature type="region of interest" description="Disordered" evidence="1">
    <location>
        <begin position="1"/>
        <end position="45"/>
    </location>
</feature>
<organism evidence="2 3">
    <name type="scientific">Atta colombica</name>
    <dbReference type="NCBI Taxonomy" id="520822"/>
    <lineage>
        <taxon>Eukaryota</taxon>
        <taxon>Metazoa</taxon>
        <taxon>Ecdysozoa</taxon>
        <taxon>Arthropoda</taxon>
        <taxon>Hexapoda</taxon>
        <taxon>Insecta</taxon>
        <taxon>Pterygota</taxon>
        <taxon>Neoptera</taxon>
        <taxon>Endopterygota</taxon>
        <taxon>Hymenoptera</taxon>
        <taxon>Apocrita</taxon>
        <taxon>Aculeata</taxon>
        <taxon>Formicoidea</taxon>
        <taxon>Formicidae</taxon>
        <taxon>Myrmicinae</taxon>
        <taxon>Atta</taxon>
    </lineage>
</organism>
<feature type="compositionally biased region" description="Basic and acidic residues" evidence="1">
    <location>
        <begin position="24"/>
        <end position="41"/>
    </location>
</feature>
<name>A0A195BDP8_9HYME</name>
<dbReference type="EMBL" id="KQ976513">
    <property type="protein sequence ID" value="KYM82332.1"/>
    <property type="molecule type" value="Genomic_DNA"/>
</dbReference>